<evidence type="ECO:0000256" key="3">
    <source>
        <dbReference type="ARBA" id="ARBA00022679"/>
    </source>
</evidence>
<dbReference type="Proteomes" id="UP000229782">
    <property type="component" value="Unassembled WGS sequence"/>
</dbReference>
<dbReference type="NCBIfam" id="TIGR00589">
    <property type="entry name" value="ogt"/>
    <property type="match status" value="1"/>
</dbReference>
<dbReference type="InterPro" id="IPR036388">
    <property type="entry name" value="WH-like_DNA-bd_sf"/>
</dbReference>
<dbReference type="PROSITE" id="PS00374">
    <property type="entry name" value="MGMT"/>
    <property type="match status" value="1"/>
</dbReference>
<evidence type="ECO:0000256" key="1">
    <source>
        <dbReference type="ARBA" id="ARBA00001286"/>
    </source>
</evidence>
<keyword evidence="5" id="KW-0234">DNA repair</keyword>
<keyword evidence="3 8" id="KW-0808">Transferase</keyword>
<dbReference type="Pfam" id="PF01035">
    <property type="entry name" value="DNA_binding_1"/>
    <property type="match status" value="1"/>
</dbReference>
<comment type="catalytic activity">
    <reaction evidence="1">
        <text>a 4-O-methyl-thymidine in DNA + L-cysteinyl-[protein] = a thymidine in DNA + S-methyl-L-cysteinyl-[protein]</text>
        <dbReference type="Rhea" id="RHEA:53428"/>
        <dbReference type="Rhea" id="RHEA-COMP:10131"/>
        <dbReference type="Rhea" id="RHEA-COMP:10132"/>
        <dbReference type="Rhea" id="RHEA-COMP:13555"/>
        <dbReference type="Rhea" id="RHEA-COMP:13556"/>
        <dbReference type="ChEBI" id="CHEBI:29950"/>
        <dbReference type="ChEBI" id="CHEBI:82612"/>
        <dbReference type="ChEBI" id="CHEBI:137386"/>
        <dbReference type="ChEBI" id="CHEBI:137387"/>
        <dbReference type="EC" id="2.1.1.63"/>
    </reaction>
</comment>
<dbReference type="GO" id="GO:0032259">
    <property type="term" value="P:methylation"/>
    <property type="evidence" value="ECO:0007669"/>
    <property type="project" value="UniProtKB-KW"/>
</dbReference>
<reference evidence="8 9" key="1">
    <citation type="submission" date="2017-09" db="EMBL/GenBank/DDBJ databases">
        <title>Depth-based differentiation of microbial function through sediment-hosted aquifers and enrichment of novel symbionts in the deep terrestrial subsurface.</title>
        <authorList>
            <person name="Probst A.J."/>
            <person name="Ladd B."/>
            <person name="Jarett J.K."/>
            <person name="Geller-Mcgrath D.E."/>
            <person name="Sieber C.M."/>
            <person name="Emerson J.B."/>
            <person name="Anantharaman K."/>
            <person name="Thomas B.C."/>
            <person name="Malmstrom R."/>
            <person name="Stieglmeier M."/>
            <person name="Klingl A."/>
            <person name="Woyke T."/>
            <person name="Ryan C.M."/>
            <person name="Banfield J.F."/>
        </authorList>
    </citation>
    <scope>NUCLEOTIDE SEQUENCE [LARGE SCALE GENOMIC DNA]</scope>
    <source>
        <strain evidence="8">CG11_big_fil_rev_8_21_14_0_20_43_7</strain>
    </source>
</reference>
<dbReference type="CDD" id="cd06445">
    <property type="entry name" value="ATase"/>
    <property type="match status" value="1"/>
</dbReference>
<comment type="catalytic activity">
    <reaction evidence="6">
        <text>a 6-O-methyl-2'-deoxyguanosine in DNA + L-cysteinyl-[protein] = S-methyl-L-cysteinyl-[protein] + a 2'-deoxyguanosine in DNA</text>
        <dbReference type="Rhea" id="RHEA:24000"/>
        <dbReference type="Rhea" id="RHEA-COMP:10131"/>
        <dbReference type="Rhea" id="RHEA-COMP:10132"/>
        <dbReference type="Rhea" id="RHEA-COMP:11367"/>
        <dbReference type="Rhea" id="RHEA-COMP:11368"/>
        <dbReference type="ChEBI" id="CHEBI:29950"/>
        <dbReference type="ChEBI" id="CHEBI:82612"/>
        <dbReference type="ChEBI" id="CHEBI:85445"/>
        <dbReference type="ChEBI" id="CHEBI:85448"/>
        <dbReference type="EC" id="2.1.1.63"/>
    </reaction>
</comment>
<sequence length="91" mass="9787">MPSFRDNVLATVRAIPKGSVLTYKQVATKAGNPNAARAVGEIIRTNYDPDIPCHRVVRSDGKLGGYNRGIEKKLALLRAEGVGVDGKEVLL</sequence>
<evidence type="ECO:0000256" key="2">
    <source>
        <dbReference type="ARBA" id="ARBA00022603"/>
    </source>
</evidence>
<dbReference type="InterPro" id="IPR014048">
    <property type="entry name" value="MethylDNA_cys_MeTrfase_DNA-bd"/>
</dbReference>
<evidence type="ECO:0000259" key="7">
    <source>
        <dbReference type="Pfam" id="PF01035"/>
    </source>
</evidence>
<keyword evidence="4" id="KW-0227">DNA damage</keyword>
<evidence type="ECO:0000313" key="8">
    <source>
        <dbReference type="EMBL" id="PIR02948.1"/>
    </source>
</evidence>
<accession>A0A2H0N232</accession>
<dbReference type="EMBL" id="PCWM01000069">
    <property type="protein sequence ID" value="PIR02948.1"/>
    <property type="molecule type" value="Genomic_DNA"/>
</dbReference>
<keyword evidence="2 8" id="KW-0489">Methyltransferase</keyword>
<feature type="domain" description="Methylated-DNA-[protein]-cysteine S-methyltransferase DNA binding" evidence="7">
    <location>
        <begin position="4"/>
        <end position="82"/>
    </location>
</feature>
<evidence type="ECO:0000256" key="5">
    <source>
        <dbReference type="ARBA" id="ARBA00023204"/>
    </source>
</evidence>
<dbReference type="PANTHER" id="PTHR10815">
    <property type="entry name" value="METHYLATED-DNA--PROTEIN-CYSTEINE METHYLTRANSFERASE"/>
    <property type="match status" value="1"/>
</dbReference>
<gene>
    <name evidence="8" type="ORF">COV60_02930</name>
</gene>
<comment type="caution">
    <text evidence="8">The sequence shown here is derived from an EMBL/GenBank/DDBJ whole genome shotgun (WGS) entry which is preliminary data.</text>
</comment>
<dbReference type="InterPro" id="IPR001497">
    <property type="entry name" value="MethylDNA_cys_MeTrfase_AS"/>
</dbReference>
<evidence type="ECO:0000256" key="6">
    <source>
        <dbReference type="ARBA" id="ARBA00049348"/>
    </source>
</evidence>
<dbReference type="PANTHER" id="PTHR10815:SF13">
    <property type="entry name" value="METHYLATED-DNA--PROTEIN-CYSTEINE METHYLTRANSFERASE"/>
    <property type="match status" value="1"/>
</dbReference>
<dbReference type="GO" id="GO:0006281">
    <property type="term" value="P:DNA repair"/>
    <property type="evidence" value="ECO:0007669"/>
    <property type="project" value="UniProtKB-KW"/>
</dbReference>
<organism evidence="8 9">
    <name type="scientific">Candidatus Magasanikbacteria bacterium CG11_big_fil_rev_8_21_14_0_20_43_7</name>
    <dbReference type="NCBI Taxonomy" id="1974654"/>
    <lineage>
        <taxon>Bacteria</taxon>
        <taxon>Candidatus Magasanikiibacteriota</taxon>
    </lineage>
</organism>
<name>A0A2H0N232_9BACT</name>
<dbReference type="Gene3D" id="1.10.10.10">
    <property type="entry name" value="Winged helix-like DNA-binding domain superfamily/Winged helix DNA-binding domain"/>
    <property type="match status" value="1"/>
</dbReference>
<dbReference type="InterPro" id="IPR036217">
    <property type="entry name" value="MethylDNA_cys_MeTrfase_DNAb"/>
</dbReference>
<dbReference type="AlphaFoldDB" id="A0A2H0N232"/>
<protein>
    <submittedName>
        <fullName evidence="8">6-O-methylguanine DNA methyltransferase</fullName>
    </submittedName>
</protein>
<proteinExistence type="predicted"/>
<evidence type="ECO:0000256" key="4">
    <source>
        <dbReference type="ARBA" id="ARBA00022763"/>
    </source>
</evidence>
<dbReference type="GO" id="GO:0003908">
    <property type="term" value="F:methylated-DNA-[protein]-cysteine S-methyltransferase activity"/>
    <property type="evidence" value="ECO:0007669"/>
    <property type="project" value="UniProtKB-EC"/>
</dbReference>
<evidence type="ECO:0000313" key="9">
    <source>
        <dbReference type="Proteomes" id="UP000229782"/>
    </source>
</evidence>
<dbReference type="SUPFAM" id="SSF46767">
    <property type="entry name" value="Methylated DNA-protein cysteine methyltransferase, C-terminal domain"/>
    <property type="match status" value="1"/>
</dbReference>